<dbReference type="InterPro" id="IPR035093">
    <property type="entry name" value="RelE/ParE_toxin_dom_sf"/>
</dbReference>
<comment type="similarity">
    <text evidence="1">Belongs to the RelE toxin family.</text>
</comment>
<evidence type="ECO:0000313" key="4">
    <source>
        <dbReference type="Proteomes" id="UP000236340"/>
    </source>
</evidence>
<keyword evidence="2" id="KW-1277">Toxin-antitoxin system</keyword>
<protein>
    <submittedName>
        <fullName evidence="3">Plasmid stabilization protein</fullName>
    </submittedName>
</protein>
<dbReference type="Gene3D" id="3.30.2310.20">
    <property type="entry name" value="RelE-like"/>
    <property type="match status" value="1"/>
</dbReference>
<dbReference type="PANTHER" id="PTHR33755">
    <property type="entry name" value="TOXIN PARE1-RELATED"/>
    <property type="match status" value="1"/>
</dbReference>
<name>A0A2K2HA21_9BACT</name>
<comment type="caution">
    <text evidence="3">The sequence shown here is derived from an EMBL/GenBank/DDBJ whole genome shotgun (WGS) entry which is preliminary data.</text>
</comment>
<proteinExistence type="inferred from homology"/>
<dbReference type="Proteomes" id="UP000236340">
    <property type="component" value="Unassembled WGS sequence"/>
</dbReference>
<dbReference type="NCBIfam" id="TIGR02385">
    <property type="entry name" value="RelE_StbE"/>
    <property type="match status" value="1"/>
</dbReference>
<reference evidence="3 4" key="1">
    <citation type="journal article" date="2018" name="Genome Announc.">
        <title>Genome Sequence of Geothermobacter sp. HR-1 Iron Reducer from the Loihi Seamount.</title>
        <authorList>
            <person name="Smith H."/>
            <person name="Abuyen K."/>
            <person name="Tremblay J."/>
            <person name="Savalia P."/>
            <person name="Perez-Rodriguez I."/>
            <person name="Emerson D."/>
            <person name="Tully B."/>
            <person name="Amend J."/>
        </authorList>
    </citation>
    <scope>NUCLEOTIDE SEQUENCE [LARGE SCALE GENOMIC DNA]</scope>
    <source>
        <strain evidence="3 4">HR-1</strain>
    </source>
</reference>
<evidence type="ECO:0000313" key="3">
    <source>
        <dbReference type="EMBL" id="PNU20156.1"/>
    </source>
</evidence>
<dbReference type="EMBL" id="PPFX01000017">
    <property type="protein sequence ID" value="PNU20156.1"/>
    <property type="molecule type" value="Genomic_DNA"/>
</dbReference>
<dbReference type="SUPFAM" id="SSF143011">
    <property type="entry name" value="RelE-like"/>
    <property type="match status" value="1"/>
</dbReference>
<dbReference type="OrthoDB" id="5574284at2"/>
<dbReference type="RefSeq" id="WP_103115402.1">
    <property type="nucleotide sequence ID" value="NZ_PPFX01000017.1"/>
</dbReference>
<dbReference type="InterPro" id="IPR007712">
    <property type="entry name" value="RelE/ParE_toxin"/>
</dbReference>
<evidence type="ECO:0000256" key="1">
    <source>
        <dbReference type="ARBA" id="ARBA00006226"/>
    </source>
</evidence>
<dbReference type="InterPro" id="IPR051803">
    <property type="entry name" value="TA_system_RelE-like_toxin"/>
</dbReference>
<gene>
    <name evidence="3" type="ORF">C2E25_08890</name>
</gene>
<accession>A0A2K2HA21</accession>
<dbReference type="PANTHER" id="PTHR33755:SF5">
    <property type="entry name" value="TYPE II TOXIN-ANTITOXIN SYSTEM RELE_PARE FAMILY TOXIN"/>
    <property type="match status" value="1"/>
</dbReference>
<organism evidence="3 4">
    <name type="scientific">Geothermobacter hydrogeniphilus</name>
    <dbReference type="NCBI Taxonomy" id="1969733"/>
    <lineage>
        <taxon>Bacteria</taxon>
        <taxon>Pseudomonadati</taxon>
        <taxon>Thermodesulfobacteriota</taxon>
        <taxon>Desulfuromonadia</taxon>
        <taxon>Desulfuromonadales</taxon>
        <taxon>Geothermobacteraceae</taxon>
        <taxon>Geothermobacter</taxon>
    </lineage>
</organism>
<dbReference type="Pfam" id="PF05016">
    <property type="entry name" value="ParE_toxin"/>
    <property type="match status" value="1"/>
</dbReference>
<sequence length="104" mass="12101">MAEIVWTDPALDELEEIADYIALDNLPASKSLVQAVFDKVARLENYPESGRFPSELKGLNYREVVVSPCRIFYRIEGEQVFILHVMRQEQDLRKFLLANERKTN</sequence>
<evidence type="ECO:0000256" key="2">
    <source>
        <dbReference type="ARBA" id="ARBA00022649"/>
    </source>
</evidence>
<dbReference type="AlphaFoldDB" id="A0A2K2HA21"/>